<dbReference type="InterPro" id="IPR050272">
    <property type="entry name" value="Isochorismatase-like_hydrls"/>
</dbReference>
<accession>A0ABQ1YCJ0</accession>
<evidence type="ECO:0000313" key="4">
    <source>
        <dbReference type="Proteomes" id="UP000600214"/>
    </source>
</evidence>
<comment type="caution">
    <text evidence="3">The sequence shown here is derived from an EMBL/GenBank/DDBJ whole genome shotgun (WGS) entry which is preliminary data.</text>
</comment>
<keyword evidence="4" id="KW-1185">Reference proteome</keyword>
<evidence type="ECO:0000259" key="2">
    <source>
        <dbReference type="Pfam" id="PF00857"/>
    </source>
</evidence>
<dbReference type="EMBL" id="BMIA01000001">
    <property type="protein sequence ID" value="GGH21059.1"/>
    <property type="molecule type" value="Genomic_DNA"/>
</dbReference>
<keyword evidence="1" id="KW-0378">Hydrolase</keyword>
<dbReference type="InterPro" id="IPR036380">
    <property type="entry name" value="Isochorismatase-like_sf"/>
</dbReference>
<organism evidence="3 4">
    <name type="scientific">Dyadobacter endophyticus</name>
    <dbReference type="NCBI Taxonomy" id="1749036"/>
    <lineage>
        <taxon>Bacteria</taxon>
        <taxon>Pseudomonadati</taxon>
        <taxon>Bacteroidota</taxon>
        <taxon>Cytophagia</taxon>
        <taxon>Cytophagales</taxon>
        <taxon>Spirosomataceae</taxon>
        <taxon>Dyadobacter</taxon>
    </lineage>
</organism>
<dbReference type="Pfam" id="PF00857">
    <property type="entry name" value="Isochorismatase"/>
    <property type="match status" value="1"/>
</dbReference>
<dbReference type="SUPFAM" id="SSF52499">
    <property type="entry name" value="Isochorismatase-like hydrolases"/>
    <property type="match status" value="1"/>
</dbReference>
<dbReference type="Proteomes" id="UP000600214">
    <property type="component" value="Unassembled WGS sequence"/>
</dbReference>
<dbReference type="Gene3D" id="3.40.50.850">
    <property type="entry name" value="Isochorismatase-like"/>
    <property type="match status" value="1"/>
</dbReference>
<dbReference type="PANTHER" id="PTHR43540">
    <property type="entry name" value="PEROXYUREIDOACRYLATE/UREIDOACRYLATE AMIDOHYDROLASE-RELATED"/>
    <property type="match status" value="1"/>
</dbReference>
<name>A0ABQ1YCJ0_9BACT</name>
<reference evidence="4" key="1">
    <citation type="journal article" date="2019" name="Int. J. Syst. Evol. Microbiol.">
        <title>The Global Catalogue of Microorganisms (GCM) 10K type strain sequencing project: providing services to taxonomists for standard genome sequencing and annotation.</title>
        <authorList>
            <consortium name="The Broad Institute Genomics Platform"/>
            <consortium name="The Broad Institute Genome Sequencing Center for Infectious Disease"/>
            <person name="Wu L."/>
            <person name="Ma J."/>
        </authorList>
    </citation>
    <scope>NUCLEOTIDE SEQUENCE [LARGE SCALE GENOMIC DNA]</scope>
    <source>
        <strain evidence="4">CGMCC 1.15288</strain>
    </source>
</reference>
<dbReference type="RefSeq" id="WP_188927766.1">
    <property type="nucleotide sequence ID" value="NZ_BMIA01000001.1"/>
</dbReference>
<evidence type="ECO:0000313" key="3">
    <source>
        <dbReference type="EMBL" id="GGH21059.1"/>
    </source>
</evidence>
<dbReference type="PANTHER" id="PTHR43540:SF14">
    <property type="entry name" value="ISOCHORISMATASE"/>
    <property type="match status" value="1"/>
</dbReference>
<evidence type="ECO:0000256" key="1">
    <source>
        <dbReference type="ARBA" id="ARBA00022801"/>
    </source>
</evidence>
<protein>
    <submittedName>
        <fullName evidence="3">Isochorismatase</fullName>
    </submittedName>
</protein>
<dbReference type="InterPro" id="IPR000868">
    <property type="entry name" value="Isochorismatase-like_dom"/>
</dbReference>
<feature type="domain" description="Isochorismatase-like" evidence="2">
    <location>
        <begin position="6"/>
        <end position="144"/>
    </location>
</feature>
<gene>
    <name evidence="3" type="ORF">GCM10007423_01890</name>
</gene>
<sequence length="185" mass="21177">MISRKALLIIDMQKGSFTEATPRYNTEGVVQIINSLTAAFRAKSWPVLFIQHDGSAMNEFVPFTTEWELLDDLKIDTDDIRIDKYANDVFYRSELQKKLGLLAINELVITGCATDFCVESTIQSAVSKDYNITVIEDGHTTGNRPNMNARQVIDHYNWVWKKMIPTKGKIEVLPYHMFLQQVLSN</sequence>
<proteinExistence type="predicted"/>